<sequence length="47" mass="5608">MTLILLILNDCLEAFKCLIFNTGVRRIVEKRIGNYDNRNRSENIYNF</sequence>
<organism evidence="1 2">
    <name type="scientific">Leptospira noguchii str. 2001034031</name>
    <dbReference type="NCBI Taxonomy" id="1193053"/>
    <lineage>
        <taxon>Bacteria</taxon>
        <taxon>Pseudomonadati</taxon>
        <taxon>Spirochaetota</taxon>
        <taxon>Spirochaetia</taxon>
        <taxon>Leptospirales</taxon>
        <taxon>Leptospiraceae</taxon>
        <taxon>Leptospira</taxon>
    </lineage>
</organism>
<name>M6YSN0_9LEPT</name>
<reference evidence="1 2" key="1">
    <citation type="submission" date="2013-01" db="EMBL/GenBank/DDBJ databases">
        <authorList>
            <person name="Harkins D.M."/>
            <person name="Durkin A.S."/>
            <person name="Brinkac L.M."/>
            <person name="Haft D.H."/>
            <person name="Selengut J.D."/>
            <person name="Sanka R."/>
            <person name="DePew J."/>
            <person name="Purushe J."/>
            <person name="Whelen A.C."/>
            <person name="Vinetz J.M."/>
            <person name="Sutton G.G."/>
            <person name="Nierman W.C."/>
            <person name="Fouts D.E."/>
        </authorList>
    </citation>
    <scope>NUCLEOTIDE SEQUENCE [LARGE SCALE GENOMIC DNA]</scope>
    <source>
        <strain evidence="1 2">2001034031</strain>
    </source>
</reference>
<dbReference type="EMBL" id="AKXB02000096">
    <property type="protein sequence ID" value="EMO89368.1"/>
    <property type="molecule type" value="Genomic_DNA"/>
</dbReference>
<evidence type="ECO:0000313" key="2">
    <source>
        <dbReference type="Proteomes" id="UP000012138"/>
    </source>
</evidence>
<dbReference type="AlphaFoldDB" id="M6YSN0"/>
<comment type="caution">
    <text evidence="1">The sequence shown here is derived from an EMBL/GenBank/DDBJ whole genome shotgun (WGS) entry which is preliminary data.</text>
</comment>
<protein>
    <submittedName>
        <fullName evidence="1">Uncharacterized protein</fullName>
    </submittedName>
</protein>
<evidence type="ECO:0000313" key="1">
    <source>
        <dbReference type="EMBL" id="EMO89368.1"/>
    </source>
</evidence>
<proteinExistence type="predicted"/>
<gene>
    <name evidence="1" type="ORF">LEP1GSC024_2401</name>
</gene>
<dbReference type="Proteomes" id="UP000012138">
    <property type="component" value="Unassembled WGS sequence"/>
</dbReference>
<accession>M6YSN0</accession>